<feature type="region of interest" description="Disordered" evidence="12">
    <location>
        <begin position="1"/>
        <end position="48"/>
    </location>
</feature>
<comment type="function">
    <text evidence="10">E3 ubiquitin-protein ligase that mediates ubiquitination and subsequent proteasomal degradation of target proteins. E3 ubiquitin ligases accept ubiquitin from an E2 ubiquitin-conjugating enzyme in the form of a thioester and then directly transfers the ubiquitin to targeted substrates. It probably triggers the ubiquitin-mediated degradation of different substrates.</text>
</comment>
<keyword evidence="8" id="KW-0833">Ubl conjugation pathway</keyword>
<comment type="catalytic activity">
    <reaction evidence="1">
        <text>S-ubiquitinyl-[E2 ubiquitin-conjugating enzyme]-L-cysteine + [acceptor protein]-L-lysine = [E2 ubiquitin-conjugating enzyme]-L-cysteine + N(6)-ubiquitinyl-[acceptor protein]-L-lysine.</text>
        <dbReference type="EC" id="2.3.2.27"/>
    </reaction>
</comment>
<keyword evidence="9" id="KW-0862">Zinc</keyword>
<feature type="domain" description="SIAH-type" evidence="13">
    <location>
        <begin position="121"/>
        <end position="179"/>
    </location>
</feature>
<evidence type="ECO:0000256" key="5">
    <source>
        <dbReference type="ARBA" id="ARBA00022679"/>
    </source>
</evidence>
<dbReference type="InterPro" id="IPR049548">
    <property type="entry name" value="Sina-like_RING"/>
</dbReference>
<dbReference type="EMBL" id="CM008048">
    <property type="protein sequence ID" value="PVH61787.1"/>
    <property type="molecule type" value="Genomic_DNA"/>
</dbReference>
<dbReference type="Gene3D" id="3.30.40.10">
    <property type="entry name" value="Zinc/RING finger domain, C3HC4 (zinc finger)"/>
    <property type="match status" value="1"/>
</dbReference>
<evidence type="ECO:0000313" key="14">
    <source>
        <dbReference type="EMBL" id="PVH61787.1"/>
    </source>
</evidence>
<evidence type="ECO:0000256" key="1">
    <source>
        <dbReference type="ARBA" id="ARBA00000900"/>
    </source>
</evidence>
<dbReference type="Gramene" id="PVH61787">
    <property type="protein sequence ID" value="PVH61787"/>
    <property type="gene ID" value="PAHAL_3G121900"/>
</dbReference>
<dbReference type="UniPathway" id="UPA00143"/>
<evidence type="ECO:0000256" key="3">
    <source>
        <dbReference type="ARBA" id="ARBA00009119"/>
    </source>
</evidence>
<reference evidence="14" key="1">
    <citation type="submission" date="2018-04" db="EMBL/GenBank/DDBJ databases">
        <title>WGS assembly of Panicum hallii.</title>
        <authorList>
            <person name="Lovell J."/>
            <person name="Jenkins J."/>
            <person name="Lowry D."/>
            <person name="Mamidi S."/>
            <person name="Sreedasyam A."/>
            <person name="Weng X."/>
            <person name="Barry K."/>
            <person name="Bonette J."/>
            <person name="Campitelli B."/>
            <person name="Daum C."/>
            <person name="Gordon S."/>
            <person name="Gould B."/>
            <person name="Lipzen A."/>
            <person name="Macqueen A."/>
            <person name="Palacio-Mejia J."/>
            <person name="Plott C."/>
            <person name="Shakirov E."/>
            <person name="Shu S."/>
            <person name="Yoshinaga Y."/>
            <person name="Zane M."/>
            <person name="Rokhsar D."/>
            <person name="Grimwood J."/>
            <person name="Schmutz J."/>
            <person name="Juenger T."/>
        </authorList>
    </citation>
    <scope>NUCLEOTIDE SEQUENCE [LARGE SCALE GENOMIC DNA]</scope>
    <source>
        <strain evidence="14">FIL2</strain>
    </source>
</reference>
<dbReference type="InterPro" id="IPR013010">
    <property type="entry name" value="Znf_SIAH"/>
</dbReference>
<evidence type="ECO:0000256" key="6">
    <source>
        <dbReference type="ARBA" id="ARBA00022723"/>
    </source>
</evidence>
<dbReference type="GO" id="GO:0008270">
    <property type="term" value="F:zinc ion binding"/>
    <property type="evidence" value="ECO:0007669"/>
    <property type="project" value="UniProtKB-KW"/>
</dbReference>
<evidence type="ECO:0000256" key="2">
    <source>
        <dbReference type="ARBA" id="ARBA00004906"/>
    </source>
</evidence>
<evidence type="ECO:0000256" key="8">
    <source>
        <dbReference type="ARBA" id="ARBA00022786"/>
    </source>
</evidence>
<evidence type="ECO:0000256" key="7">
    <source>
        <dbReference type="ARBA" id="ARBA00022771"/>
    </source>
</evidence>
<dbReference type="SUPFAM" id="SSF49599">
    <property type="entry name" value="TRAF domain-like"/>
    <property type="match status" value="1"/>
</dbReference>
<comment type="similarity">
    <text evidence="3">Belongs to the SINA (Seven in absentia) family.</text>
</comment>
<dbReference type="Gramene" id="PVH61786">
    <property type="protein sequence ID" value="PVH61786"/>
    <property type="gene ID" value="PAHAL_3G121900"/>
</dbReference>
<evidence type="ECO:0000256" key="11">
    <source>
        <dbReference type="PROSITE-ProRule" id="PRU00455"/>
    </source>
</evidence>
<dbReference type="GO" id="GO:0061630">
    <property type="term" value="F:ubiquitin protein ligase activity"/>
    <property type="evidence" value="ECO:0007669"/>
    <property type="project" value="UniProtKB-EC"/>
</dbReference>
<keyword evidence="6" id="KW-0479">Metal-binding</keyword>
<proteinExistence type="inferred from homology"/>
<comment type="pathway">
    <text evidence="2">Protein modification; protein ubiquitination.</text>
</comment>
<sequence>MAASGDSPAVQGSQKRARPLAGGGGEAASRSAAFNDEMTASSGPPSSATVVDGVTVVDPDALDCVMCRLPLKPPIFQCKAGHVRCSLCHEKLKATGSCHMCGGVANSSYTQSRATERVVEAIRVQCPNAGRGCTTRPAYYDQERHRQTCLHAPCRCPIVGCNFVGSTKALLDHFDDFHGWPCFARSGLARCATYTSRMASTPSSSLMKSKAPPPAGCACSCWTWCASCLAARSPCSLSTHMLPMSTRVRAP</sequence>
<dbReference type="EMBL" id="CM008048">
    <property type="protein sequence ID" value="PVH61786.1"/>
    <property type="molecule type" value="Genomic_DNA"/>
</dbReference>
<dbReference type="InterPro" id="IPR013083">
    <property type="entry name" value="Znf_RING/FYVE/PHD"/>
</dbReference>
<evidence type="ECO:0000256" key="4">
    <source>
        <dbReference type="ARBA" id="ARBA00012483"/>
    </source>
</evidence>
<evidence type="ECO:0000256" key="12">
    <source>
        <dbReference type="SAM" id="MobiDB-lite"/>
    </source>
</evidence>
<name>A0A2T8KHX1_9POAL</name>
<dbReference type="Pfam" id="PF21362">
    <property type="entry name" value="Sina_RING"/>
    <property type="match status" value="1"/>
</dbReference>
<dbReference type="EC" id="2.3.2.27" evidence="4"/>
<keyword evidence="7 11" id="KW-0863">Zinc-finger</keyword>
<protein>
    <recommendedName>
        <fullName evidence="4">RING-type E3 ubiquitin transferase</fullName>
        <ecNumber evidence="4">2.3.2.27</ecNumber>
    </recommendedName>
</protein>
<dbReference type="PANTHER" id="PTHR46632">
    <property type="entry name" value="E3 UBIQUITIN-PROTEIN LIGASE SINA-LIKE 4"/>
    <property type="match status" value="1"/>
</dbReference>
<dbReference type="PROSITE" id="PS51081">
    <property type="entry name" value="ZF_SIAH"/>
    <property type="match status" value="1"/>
</dbReference>
<organism evidence="14">
    <name type="scientific">Panicum hallii</name>
    <dbReference type="NCBI Taxonomy" id="206008"/>
    <lineage>
        <taxon>Eukaryota</taxon>
        <taxon>Viridiplantae</taxon>
        <taxon>Streptophyta</taxon>
        <taxon>Embryophyta</taxon>
        <taxon>Tracheophyta</taxon>
        <taxon>Spermatophyta</taxon>
        <taxon>Magnoliopsida</taxon>
        <taxon>Liliopsida</taxon>
        <taxon>Poales</taxon>
        <taxon>Poaceae</taxon>
        <taxon>PACMAD clade</taxon>
        <taxon>Panicoideae</taxon>
        <taxon>Panicodae</taxon>
        <taxon>Paniceae</taxon>
        <taxon>Panicinae</taxon>
        <taxon>Panicum</taxon>
        <taxon>Panicum sect. Panicum</taxon>
    </lineage>
</organism>
<dbReference type="Proteomes" id="UP000243499">
    <property type="component" value="Chromosome 3"/>
</dbReference>
<dbReference type="GO" id="GO:0016567">
    <property type="term" value="P:protein ubiquitination"/>
    <property type="evidence" value="ECO:0007669"/>
    <property type="project" value="UniProtKB-UniPathway"/>
</dbReference>
<accession>A0A2T8KHX1</accession>
<evidence type="ECO:0000256" key="10">
    <source>
        <dbReference type="ARBA" id="ARBA00024004"/>
    </source>
</evidence>
<evidence type="ECO:0000259" key="13">
    <source>
        <dbReference type="PROSITE" id="PS51081"/>
    </source>
</evidence>
<feature type="compositionally biased region" description="Polar residues" evidence="12">
    <location>
        <begin position="38"/>
        <end position="48"/>
    </location>
</feature>
<evidence type="ECO:0000256" key="9">
    <source>
        <dbReference type="ARBA" id="ARBA00022833"/>
    </source>
</evidence>
<dbReference type="PANTHER" id="PTHR46632:SF9">
    <property type="entry name" value="RING-TYPE E3 UBIQUITIN TRANSFERASE"/>
    <property type="match status" value="1"/>
</dbReference>
<dbReference type="InterPro" id="IPR044286">
    <property type="entry name" value="SINL_plant"/>
</dbReference>
<gene>
    <name evidence="14" type="ORF">PAHAL_3G121900</name>
</gene>
<dbReference type="Pfam" id="PF21361">
    <property type="entry name" value="Sina_ZnF"/>
    <property type="match status" value="1"/>
</dbReference>
<dbReference type="AlphaFoldDB" id="A0A2T8KHX1"/>
<keyword evidence="5" id="KW-0808">Transferase</keyword>